<keyword evidence="10" id="KW-1185">Reference proteome</keyword>
<keyword evidence="4 7" id="KW-0812">Transmembrane</keyword>
<dbReference type="Pfam" id="PF00528">
    <property type="entry name" value="BPD_transp_1"/>
    <property type="match status" value="1"/>
</dbReference>
<name>A0AA96LKM0_9BACL</name>
<dbReference type="KEGG" id="paun:MJA45_08925"/>
<evidence type="ECO:0000256" key="4">
    <source>
        <dbReference type="ARBA" id="ARBA00022692"/>
    </source>
</evidence>
<feature type="transmembrane region" description="Helical" evidence="7">
    <location>
        <begin position="268"/>
        <end position="288"/>
    </location>
</feature>
<keyword evidence="6 7" id="KW-0472">Membrane</keyword>
<comment type="subcellular location">
    <subcellularLocation>
        <location evidence="1 7">Cell membrane</location>
        <topology evidence="1 7">Multi-pass membrane protein</topology>
    </subcellularLocation>
</comment>
<feature type="transmembrane region" description="Helical" evidence="7">
    <location>
        <begin position="131"/>
        <end position="152"/>
    </location>
</feature>
<evidence type="ECO:0000313" key="10">
    <source>
        <dbReference type="Proteomes" id="UP001305702"/>
    </source>
</evidence>
<keyword evidence="3" id="KW-1003">Cell membrane</keyword>
<dbReference type="EMBL" id="CP130318">
    <property type="protein sequence ID" value="WNQ13127.1"/>
    <property type="molecule type" value="Genomic_DNA"/>
</dbReference>
<evidence type="ECO:0000256" key="5">
    <source>
        <dbReference type="ARBA" id="ARBA00022989"/>
    </source>
</evidence>
<protein>
    <submittedName>
        <fullName evidence="9">Carbohydrate ABC transporter permease</fullName>
    </submittedName>
</protein>
<keyword evidence="2 7" id="KW-0813">Transport</keyword>
<dbReference type="CDD" id="cd06261">
    <property type="entry name" value="TM_PBP2"/>
    <property type="match status" value="1"/>
</dbReference>
<dbReference type="SUPFAM" id="SSF161098">
    <property type="entry name" value="MetI-like"/>
    <property type="match status" value="1"/>
</dbReference>
<evidence type="ECO:0000256" key="7">
    <source>
        <dbReference type="RuleBase" id="RU363032"/>
    </source>
</evidence>
<dbReference type="Gene3D" id="1.10.3720.10">
    <property type="entry name" value="MetI-like"/>
    <property type="match status" value="1"/>
</dbReference>
<organism evidence="9 10">
    <name type="scientific">Paenibacillus aurantius</name>
    <dbReference type="NCBI Taxonomy" id="2918900"/>
    <lineage>
        <taxon>Bacteria</taxon>
        <taxon>Bacillati</taxon>
        <taxon>Bacillota</taxon>
        <taxon>Bacilli</taxon>
        <taxon>Bacillales</taxon>
        <taxon>Paenibacillaceae</taxon>
        <taxon>Paenibacillus</taxon>
    </lineage>
</organism>
<dbReference type="PROSITE" id="PS50928">
    <property type="entry name" value="ABC_TM1"/>
    <property type="match status" value="1"/>
</dbReference>
<dbReference type="Proteomes" id="UP001305702">
    <property type="component" value="Chromosome"/>
</dbReference>
<evidence type="ECO:0000256" key="6">
    <source>
        <dbReference type="ARBA" id="ARBA00023136"/>
    </source>
</evidence>
<dbReference type="InterPro" id="IPR000515">
    <property type="entry name" value="MetI-like"/>
</dbReference>
<evidence type="ECO:0000256" key="1">
    <source>
        <dbReference type="ARBA" id="ARBA00004651"/>
    </source>
</evidence>
<sequence length="302" mass="33925">MILSVLIGKAWNKLPFRRRSRLNGTDGFQWVLYVLLTLASLFMLLPLFYIFNHSLKPYNELFVYPPNVFVRKPTLQNFVELFAVTGSSVVPVSRYFFNSVVVSVMVVVGTIVVSALCAYPISKHRFPGQRTLFAVILLSLMYAPETVAIPRYLVMVNLHMINTYWAHVLPNLAAPVGVFLMKQFIDQVPNELLEAAKIDGAKEWQIFLRVVIPICMPAVATISILAFQGIWSSTEASALFMQEETMKTFPFFLTTLTNGLANSVARQGAAAAAALIMFLPNFIIFLFFQRKVITTMAHSGIK</sequence>
<reference evidence="9 10" key="1">
    <citation type="submission" date="2022-02" db="EMBL/GenBank/DDBJ databases">
        <title>Paenibacillus sp. MBLB1776 Whole Genome Shotgun Sequencing.</title>
        <authorList>
            <person name="Hwang C.Y."/>
            <person name="Cho E.-S."/>
            <person name="Seo M.-J."/>
        </authorList>
    </citation>
    <scope>NUCLEOTIDE SEQUENCE [LARGE SCALE GENOMIC DNA]</scope>
    <source>
        <strain evidence="9 10">MBLB1776</strain>
    </source>
</reference>
<evidence type="ECO:0000313" key="9">
    <source>
        <dbReference type="EMBL" id="WNQ13127.1"/>
    </source>
</evidence>
<dbReference type="GO" id="GO:0005886">
    <property type="term" value="C:plasma membrane"/>
    <property type="evidence" value="ECO:0007669"/>
    <property type="project" value="UniProtKB-SubCell"/>
</dbReference>
<feature type="domain" description="ABC transmembrane type-1" evidence="8">
    <location>
        <begin position="96"/>
        <end position="288"/>
    </location>
</feature>
<gene>
    <name evidence="9" type="ORF">MJA45_08925</name>
</gene>
<dbReference type="PANTHER" id="PTHR43744:SF1">
    <property type="entry name" value="BINDING-PROTEIN-DEPENDENT TRANSPORT SYSTEMS INNER MEMBRANE COMPONENT"/>
    <property type="match status" value="1"/>
</dbReference>
<evidence type="ECO:0000256" key="3">
    <source>
        <dbReference type="ARBA" id="ARBA00022475"/>
    </source>
</evidence>
<proteinExistence type="inferred from homology"/>
<dbReference type="PANTHER" id="PTHR43744">
    <property type="entry name" value="ABC TRANSPORTER PERMEASE PROTEIN MG189-RELATED-RELATED"/>
    <property type="match status" value="1"/>
</dbReference>
<evidence type="ECO:0000256" key="2">
    <source>
        <dbReference type="ARBA" id="ARBA00022448"/>
    </source>
</evidence>
<keyword evidence="5 7" id="KW-1133">Transmembrane helix</keyword>
<dbReference type="RefSeq" id="WP_315606907.1">
    <property type="nucleotide sequence ID" value="NZ_CP130318.1"/>
</dbReference>
<dbReference type="GO" id="GO:0055085">
    <property type="term" value="P:transmembrane transport"/>
    <property type="evidence" value="ECO:0007669"/>
    <property type="project" value="InterPro"/>
</dbReference>
<feature type="transmembrane region" description="Helical" evidence="7">
    <location>
        <begin position="95"/>
        <end position="119"/>
    </location>
</feature>
<comment type="similarity">
    <text evidence="7">Belongs to the binding-protein-dependent transport system permease family.</text>
</comment>
<accession>A0AA96LKM0</accession>
<feature type="transmembrane region" description="Helical" evidence="7">
    <location>
        <begin position="27"/>
        <end position="51"/>
    </location>
</feature>
<dbReference type="AlphaFoldDB" id="A0AA96LKM0"/>
<feature type="transmembrane region" description="Helical" evidence="7">
    <location>
        <begin position="206"/>
        <end position="231"/>
    </location>
</feature>
<evidence type="ECO:0000259" key="8">
    <source>
        <dbReference type="PROSITE" id="PS50928"/>
    </source>
</evidence>
<dbReference type="InterPro" id="IPR035906">
    <property type="entry name" value="MetI-like_sf"/>
</dbReference>